<evidence type="ECO:0000256" key="5">
    <source>
        <dbReference type="SAM" id="Phobius"/>
    </source>
</evidence>
<keyword evidence="4" id="KW-0067">ATP-binding</keyword>
<dbReference type="SMART" id="SM00331">
    <property type="entry name" value="PP2C_SIG"/>
    <property type="match status" value="1"/>
</dbReference>
<dbReference type="Gene3D" id="1.10.510.10">
    <property type="entry name" value="Transferase(Phosphotransferase) domain 1"/>
    <property type="match status" value="1"/>
</dbReference>
<dbReference type="Pfam" id="PF13672">
    <property type="entry name" value="PP2C_2"/>
    <property type="match status" value="1"/>
</dbReference>
<dbReference type="Gene3D" id="3.30.200.20">
    <property type="entry name" value="Phosphorylase Kinase, domain 1"/>
    <property type="match status" value="1"/>
</dbReference>
<dbReference type="SUPFAM" id="SSF81606">
    <property type="entry name" value="PP2C-like"/>
    <property type="match status" value="1"/>
</dbReference>
<organism evidence="8 9">
    <name type="scientific">Variovorax paradoxus</name>
    <dbReference type="NCBI Taxonomy" id="34073"/>
    <lineage>
        <taxon>Bacteria</taxon>
        <taxon>Pseudomonadati</taxon>
        <taxon>Pseudomonadota</taxon>
        <taxon>Betaproteobacteria</taxon>
        <taxon>Burkholderiales</taxon>
        <taxon>Comamonadaceae</taxon>
        <taxon>Variovorax</taxon>
    </lineage>
</organism>
<dbReference type="Proteomes" id="UP000249135">
    <property type="component" value="Unassembled WGS sequence"/>
</dbReference>
<dbReference type="InterPro" id="IPR008266">
    <property type="entry name" value="Tyr_kinase_AS"/>
</dbReference>
<dbReference type="PROSITE" id="PS51746">
    <property type="entry name" value="PPM_2"/>
    <property type="match status" value="1"/>
</dbReference>
<evidence type="ECO:0000256" key="3">
    <source>
        <dbReference type="ARBA" id="ARBA00022777"/>
    </source>
</evidence>
<dbReference type="PANTHER" id="PTHR43289:SF6">
    <property type="entry name" value="SERINE_THREONINE-PROTEIN KINASE NEKL-3"/>
    <property type="match status" value="1"/>
</dbReference>
<evidence type="ECO:0000256" key="2">
    <source>
        <dbReference type="ARBA" id="ARBA00022741"/>
    </source>
</evidence>
<sequence>MADSLRVAIGQHSAPGHAGPNQDFHGAVLPEGHLLATKGVALALADGIGSSAVSQIASAAAVRCFLDDYYATPEAWSTRRSAQQVLDATNAWLHAQNQRGDARFDRDRGQVCTFSALVLKGRRLHLLHVGDARVYRVHAQALEQLTQDHRVHLSSAESYLARALGTGPHVEIDYDCWEAEAGELYLLATDGAHAGLDAAAVQAALAGCGGALDAAAQALVAQARAHGSEDDATVQLLRVDALPPPDATLHIAAREGLAWPPALSAGQSFEGFTLVRELHQSARSQVWLATDDTTGHAAALKVPASDLREQPAQLDRFALEEWVARRIDSPHVVRAAAAERPRRHLCVALDYIEGITLAQWRIDHPRPALEAVRGLVAQIAQGLQALHRREMLHQDLRPENLMIDRSGTVRLIDLGGVHVAGLAEAGSSTRDGEVVGTLQYTAPEYFIGPGGSERSDLFALAVLTYHLLGGQLPYGLDAARVRTPADVRRLRYVPVRQFRPELPPWLDAVLHKALQPDPLRRQETVSEFVFDLHQPGPAFLRIGTLPLVERHPVRFWQWSTVLLAVAVVVLLGLRAFGR</sequence>
<feature type="domain" description="PPM-type phosphatase" evidence="7">
    <location>
        <begin position="8"/>
        <end position="239"/>
    </location>
</feature>
<keyword evidence="5" id="KW-1133">Transmembrane helix</keyword>
<keyword evidence="5" id="KW-0472">Membrane</keyword>
<dbReference type="InterPro" id="IPR036457">
    <property type="entry name" value="PPM-type-like_dom_sf"/>
</dbReference>
<comment type="caution">
    <text evidence="8">The sequence shown here is derived from an EMBL/GenBank/DDBJ whole genome shotgun (WGS) entry which is preliminary data.</text>
</comment>
<gene>
    <name evidence="8" type="ORF">DI563_14680</name>
</gene>
<evidence type="ECO:0000256" key="4">
    <source>
        <dbReference type="ARBA" id="ARBA00022840"/>
    </source>
</evidence>
<dbReference type="CDD" id="cd14014">
    <property type="entry name" value="STKc_PknB_like"/>
    <property type="match status" value="1"/>
</dbReference>
<dbReference type="SMART" id="SM00332">
    <property type="entry name" value="PP2Cc"/>
    <property type="match status" value="1"/>
</dbReference>
<keyword evidence="1" id="KW-0808">Transferase</keyword>
<keyword evidence="5" id="KW-0812">Transmembrane</keyword>
<keyword evidence="3 8" id="KW-0418">Kinase</keyword>
<reference evidence="8 9" key="1">
    <citation type="submission" date="2017-08" db="EMBL/GenBank/DDBJ databases">
        <title>Infants hospitalized years apart are colonized by the same room-sourced microbial strains.</title>
        <authorList>
            <person name="Brooks B."/>
            <person name="Olm M.R."/>
            <person name="Firek B.A."/>
            <person name="Baker R."/>
            <person name="Thomas B.C."/>
            <person name="Morowitz M.J."/>
            <person name="Banfield J.F."/>
        </authorList>
    </citation>
    <scope>NUCLEOTIDE SEQUENCE [LARGE SCALE GENOMIC DNA]</scope>
    <source>
        <strain evidence="8">S2_005_003_R2_41</strain>
    </source>
</reference>
<dbReference type="GO" id="GO:0004674">
    <property type="term" value="F:protein serine/threonine kinase activity"/>
    <property type="evidence" value="ECO:0007669"/>
    <property type="project" value="TreeGrafter"/>
</dbReference>
<feature type="transmembrane region" description="Helical" evidence="5">
    <location>
        <begin position="555"/>
        <end position="576"/>
    </location>
</feature>
<evidence type="ECO:0000259" key="7">
    <source>
        <dbReference type="PROSITE" id="PS51746"/>
    </source>
</evidence>
<dbReference type="PROSITE" id="PS00109">
    <property type="entry name" value="PROTEIN_KINASE_TYR"/>
    <property type="match status" value="1"/>
</dbReference>
<accession>A0A2W5S1B7</accession>
<dbReference type="EMBL" id="QFPP01000181">
    <property type="protein sequence ID" value="PZQ73503.1"/>
    <property type="molecule type" value="Genomic_DNA"/>
</dbReference>
<protein>
    <submittedName>
        <fullName evidence="8">Protein kinase</fullName>
    </submittedName>
</protein>
<feature type="domain" description="Protein kinase" evidence="6">
    <location>
        <begin position="272"/>
        <end position="540"/>
    </location>
</feature>
<evidence type="ECO:0000313" key="9">
    <source>
        <dbReference type="Proteomes" id="UP000249135"/>
    </source>
</evidence>
<dbReference type="GO" id="GO:0005524">
    <property type="term" value="F:ATP binding"/>
    <property type="evidence" value="ECO:0007669"/>
    <property type="project" value="UniProtKB-KW"/>
</dbReference>
<proteinExistence type="predicted"/>
<dbReference type="InterPro" id="IPR000719">
    <property type="entry name" value="Prot_kinase_dom"/>
</dbReference>
<dbReference type="InterPro" id="IPR001932">
    <property type="entry name" value="PPM-type_phosphatase-like_dom"/>
</dbReference>
<evidence type="ECO:0000313" key="8">
    <source>
        <dbReference type="EMBL" id="PZQ73503.1"/>
    </source>
</evidence>
<evidence type="ECO:0000259" key="6">
    <source>
        <dbReference type="PROSITE" id="PS50011"/>
    </source>
</evidence>
<dbReference type="PANTHER" id="PTHR43289">
    <property type="entry name" value="MITOGEN-ACTIVATED PROTEIN KINASE KINASE KINASE 20-RELATED"/>
    <property type="match status" value="1"/>
</dbReference>
<dbReference type="InterPro" id="IPR011009">
    <property type="entry name" value="Kinase-like_dom_sf"/>
</dbReference>
<dbReference type="AlphaFoldDB" id="A0A2W5S1B7"/>
<dbReference type="PROSITE" id="PS50011">
    <property type="entry name" value="PROTEIN_KINASE_DOM"/>
    <property type="match status" value="1"/>
</dbReference>
<dbReference type="Pfam" id="PF00069">
    <property type="entry name" value="Pkinase"/>
    <property type="match status" value="1"/>
</dbReference>
<keyword evidence="2" id="KW-0547">Nucleotide-binding</keyword>
<dbReference type="SUPFAM" id="SSF56112">
    <property type="entry name" value="Protein kinase-like (PK-like)"/>
    <property type="match status" value="1"/>
</dbReference>
<dbReference type="Gene3D" id="3.60.40.10">
    <property type="entry name" value="PPM-type phosphatase domain"/>
    <property type="match status" value="1"/>
</dbReference>
<name>A0A2W5S1B7_VARPD</name>
<evidence type="ECO:0000256" key="1">
    <source>
        <dbReference type="ARBA" id="ARBA00022679"/>
    </source>
</evidence>